<sequence length="102" mass="11414">MALGLDNEDEAGEGPHRATPPPYHTTVTPLEPHSGRTEVHDEEVEYRETFVDEQGRRVGEEENTSRWEKEETEVEITTVGGEKKANDKVINQVGKVHTSSDS</sequence>
<protein>
    <submittedName>
        <fullName evidence="2">Uncharacterized protein</fullName>
    </submittedName>
</protein>
<feature type="compositionally biased region" description="Basic and acidic residues" evidence="1">
    <location>
        <begin position="46"/>
        <end position="69"/>
    </location>
</feature>
<feature type="region of interest" description="Disordered" evidence="1">
    <location>
        <begin position="1"/>
        <end position="102"/>
    </location>
</feature>
<evidence type="ECO:0000313" key="2">
    <source>
        <dbReference type="EMBL" id="OIW01798.1"/>
    </source>
</evidence>
<dbReference type="Proteomes" id="UP000188354">
    <property type="component" value="Chromosome LG11"/>
</dbReference>
<evidence type="ECO:0000313" key="4">
    <source>
        <dbReference type="Proteomes" id="UP000188354"/>
    </source>
</evidence>
<keyword evidence="4" id="KW-1185">Reference proteome</keyword>
<reference evidence="2 4" key="1">
    <citation type="journal article" date="2017" name="Plant Biotechnol. J.">
        <title>A comprehensive draft genome sequence for lupin (Lupinus angustifolius), an emerging health food: insights into plant-microbe interactions and legume evolution.</title>
        <authorList>
            <person name="Hane J.K."/>
            <person name="Ming Y."/>
            <person name="Kamphuis L.G."/>
            <person name="Nelson M.N."/>
            <person name="Garg G."/>
            <person name="Atkins C.A."/>
            <person name="Bayer P.E."/>
            <person name="Bravo A."/>
            <person name="Bringans S."/>
            <person name="Cannon S."/>
            <person name="Edwards D."/>
            <person name="Foley R."/>
            <person name="Gao L.L."/>
            <person name="Harrison M.J."/>
            <person name="Huang W."/>
            <person name="Hurgobin B."/>
            <person name="Li S."/>
            <person name="Liu C.W."/>
            <person name="McGrath A."/>
            <person name="Morahan G."/>
            <person name="Murray J."/>
            <person name="Weller J."/>
            <person name="Jian J."/>
            <person name="Singh K.B."/>
        </authorList>
    </citation>
    <scope>NUCLEOTIDE SEQUENCE [LARGE SCALE GENOMIC DNA]</scope>
    <source>
        <strain evidence="4">cv. Tanjil</strain>
        <tissue evidence="2">Whole plant</tissue>
    </source>
</reference>
<proteinExistence type="predicted"/>
<dbReference type="EMBL" id="CM007371">
    <property type="protein sequence ID" value="OIW01799.1"/>
    <property type="molecule type" value="Genomic_DNA"/>
</dbReference>
<feature type="compositionally biased region" description="Acidic residues" evidence="1">
    <location>
        <begin position="1"/>
        <end position="12"/>
    </location>
</feature>
<name>A0A394BRR2_LUPAN</name>
<dbReference type="Gramene" id="OIW01799">
    <property type="protein sequence ID" value="OIW01799"/>
    <property type="gene ID" value="TanjilG_03937"/>
</dbReference>
<gene>
    <name evidence="2" type="ORF">TanjilG_03936</name>
    <name evidence="3" type="ORF">TanjilG_03937</name>
</gene>
<accession>A0A394BRR2</accession>
<dbReference type="AlphaFoldDB" id="A0A394BRR2"/>
<evidence type="ECO:0000256" key="1">
    <source>
        <dbReference type="SAM" id="MobiDB-lite"/>
    </source>
</evidence>
<evidence type="ECO:0000313" key="3">
    <source>
        <dbReference type="EMBL" id="OIW01799.1"/>
    </source>
</evidence>
<dbReference type="Gramene" id="OIW01798">
    <property type="protein sequence ID" value="OIW01798"/>
    <property type="gene ID" value="TanjilG_03936"/>
</dbReference>
<dbReference type="EMBL" id="CM007371">
    <property type="protein sequence ID" value="OIW01798.1"/>
    <property type="molecule type" value="Genomic_DNA"/>
</dbReference>
<organism evidence="2 4">
    <name type="scientific">Lupinus angustifolius</name>
    <name type="common">Narrow-leaved blue lupine</name>
    <dbReference type="NCBI Taxonomy" id="3871"/>
    <lineage>
        <taxon>Eukaryota</taxon>
        <taxon>Viridiplantae</taxon>
        <taxon>Streptophyta</taxon>
        <taxon>Embryophyta</taxon>
        <taxon>Tracheophyta</taxon>
        <taxon>Spermatophyta</taxon>
        <taxon>Magnoliopsida</taxon>
        <taxon>eudicotyledons</taxon>
        <taxon>Gunneridae</taxon>
        <taxon>Pentapetalae</taxon>
        <taxon>rosids</taxon>
        <taxon>fabids</taxon>
        <taxon>Fabales</taxon>
        <taxon>Fabaceae</taxon>
        <taxon>Papilionoideae</taxon>
        <taxon>50 kb inversion clade</taxon>
        <taxon>genistoids sensu lato</taxon>
        <taxon>core genistoids</taxon>
        <taxon>Genisteae</taxon>
        <taxon>Lupinus</taxon>
    </lineage>
</organism>